<feature type="region of interest" description="Disordered" evidence="2">
    <location>
        <begin position="769"/>
        <end position="824"/>
    </location>
</feature>
<dbReference type="SMART" id="SM00401">
    <property type="entry name" value="ZnF_GATA"/>
    <property type="match status" value="1"/>
</dbReference>
<dbReference type="GO" id="GO:0043565">
    <property type="term" value="F:sequence-specific DNA binding"/>
    <property type="evidence" value="ECO:0007669"/>
    <property type="project" value="InterPro"/>
</dbReference>
<evidence type="ECO:0000256" key="1">
    <source>
        <dbReference type="PROSITE-ProRule" id="PRU00094"/>
    </source>
</evidence>
<feature type="compositionally biased region" description="Polar residues" evidence="2">
    <location>
        <begin position="38"/>
        <end position="48"/>
    </location>
</feature>
<feature type="region of interest" description="Disordered" evidence="2">
    <location>
        <begin position="1"/>
        <end position="59"/>
    </location>
</feature>
<dbReference type="Gene3D" id="3.30.50.10">
    <property type="entry name" value="Erythroid Transcription Factor GATA-1, subunit A"/>
    <property type="match status" value="1"/>
</dbReference>
<feature type="compositionally biased region" description="Pro residues" evidence="2">
    <location>
        <begin position="233"/>
        <end position="242"/>
    </location>
</feature>
<feature type="compositionally biased region" description="Basic and acidic residues" evidence="2">
    <location>
        <begin position="789"/>
        <end position="801"/>
    </location>
</feature>
<feature type="compositionally biased region" description="Low complexity" evidence="2">
    <location>
        <begin position="300"/>
        <end position="310"/>
    </location>
</feature>
<dbReference type="InterPro" id="IPR000679">
    <property type="entry name" value="Znf_GATA"/>
</dbReference>
<organism evidence="4 5">
    <name type="scientific">Clathrus columnatus</name>
    <dbReference type="NCBI Taxonomy" id="1419009"/>
    <lineage>
        <taxon>Eukaryota</taxon>
        <taxon>Fungi</taxon>
        <taxon>Dikarya</taxon>
        <taxon>Basidiomycota</taxon>
        <taxon>Agaricomycotina</taxon>
        <taxon>Agaricomycetes</taxon>
        <taxon>Phallomycetidae</taxon>
        <taxon>Phallales</taxon>
        <taxon>Clathraceae</taxon>
        <taxon>Clathrus</taxon>
    </lineage>
</organism>
<name>A0AAV5AE36_9AGAM</name>
<dbReference type="SUPFAM" id="SSF57716">
    <property type="entry name" value="Glucocorticoid receptor-like (DNA-binding domain)"/>
    <property type="match status" value="1"/>
</dbReference>
<evidence type="ECO:0000259" key="3">
    <source>
        <dbReference type="PROSITE" id="PS50114"/>
    </source>
</evidence>
<feature type="region of interest" description="Disordered" evidence="2">
    <location>
        <begin position="300"/>
        <end position="352"/>
    </location>
</feature>
<accession>A0AAV5AE36</accession>
<keyword evidence="5" id="KW-1185">Reference proteome</keyword>
<feature type="compositionally biased region" description="Polar residues" evidence="2">
    <location>
        <begin position="931"/>
        <end position="940"/>
    </location>
</feature>
<feature type="compositionally biased region" description="Low complexity" evidence="2">
    <location>
        <begin position="941"/>
        <end position="969"/>
    </location>
</feature>
<keyword evidence="1" id="KW-0863">Zinc-finger</keyword>
<feature type="compositionally biased region" description="Low complexity" evidence="2">
    <location>
        <begin position="178"/>
        <end position="189"/>
    </location>
</feature>
<dbReference type="PROSITE" id="PS50114">
    <property type="entry name" value="GATA_ZN_FINGER_2"/>
    <property type="match status" value="1"/>
</dbReference>
<feature type="compositionally biased region" description="Low complexity" evidence="2">
    <location>
        <begin position="773"/>
        <end position="788"/>
    </location>
</feature>
<dbReference type="GO" id="GO:0008270">
    <property type="term" value="F:zinc ion binding"/>
    <property type="evidence" value="ECO:0007669"/>
    <property type="project" value="UniProtKB-KW"/>
</dbReference>
<feature type="compositionally biased region" description="Low complexity" evidence="2">
    <location>
        <begin position="335"/>
        <end position="347"/>
    </location>
</feature>
<dbReference type="CDD" id="cd00202">
    <property type="entry name" value="ZnF_GATA"/>
    <property type="match status" value="1"/>
</dbReference>
<feature type="compositionally biased region" description="Acidic residues" evidence="2">
    <location>
        <begin position="1021"/>
        <end position="1040"/>
    </location>
</feature>
<proteinExistence type="predicted"/>
<keyword evidence="1" id="KW-0862">Zinc</keyword>
<keyword evidence="1" id="KW-0479">Metal-binding</keyword>
<feature type="compositionally biased region" description="Polar residues" evidence="2">
    <location>
        <begin position="196"/>
        <end position="211"/>
    </location>
</feature>
<feature type="compositionally biased region" description="Low complexity" evidence="2">
    <location>
        <begin position="133"/>
        <end position="159"/>
    </location>
</feature>
<feature type="compositionally biased region" description="Low complexity" evidence="2">
    <location>
        <begin position="686"/>
        <end position="696"/>
    </location>
</feature>
<feature type="compositionally biased region" description="Polar residues" evidence="2">
    <location>
        <begin position="802"/>
        <end position="812"/>
    </location>
</feature>
<dbReference type="GO" id="GO:0006355">
    <property type="term" value="P:regulation of DNA-templated transcription"/>
    <property type="evidence" value="ECO:0007669"/>
    <property type="project" value="InterPro"/>
</dbReference>
<feature type="region of interest" description="Disordered" evidence="2">
    <location>
        <begin position="364"/>
        <end position="496"/>
    </location>
</feature>
<evidence type="ECO:0000313" key="5">
    <source>
        <dbReference type="Proteomes" id="UP001050691"/>
    </source>
</evidence>
<dbReference type="AlphaFoldDB" id="A0AAV5AE36"/>
<gene>
    <name evidence="4" type="ORF">Clacol_005682</name>
</gene>
<dbReference type="Proteomes" id="UP001050691">
    <property type="component" value="Unassembled WGS sequence"/>
</dbReference>
<protein>
    <recommendedName>
        <fullName evidence="3">GATA-type domain-containing protein</fullName>
    </recommendedName>
</protein>
<feature type="compositionally biased region" description="Basic and acidic residues" evidence="2">
    <location>
        <begin position="1000"/>
        <end position="1020"/>
    </location>
</feature>
<feature type="compositionally biased region" description="Polar residues" evidence="2">
    <location>
        <begin position="168"/>
        <end position="177"/>
    </location>
</feature>
<feature type="compositionally biased region" description="Low complexity" evidence="2">
    <location>
        <begin position="565"/>
        <end position="616"/>
    </location>
</feature>
<feature type="region of interest" description="Disordered" evidence="2">
    <location>
        <begin position="79"/>
        <end position="269"/>
    </location>
</feature>
<reference evidence="4" key="1">
    <citation type="submission" date="2021-10" db="EMBL/GenBank/DDBJ databases">
        <title>De novo Genome Assembly of Clathrus columnatus (Basidiomycota, Fungi) Using Illumina and Nanopore Sequence Data.</title>
        <authorList>
            <person name="Ogiso-Tanaka E."/>
            <person name="Itagaki H."/>
            <person name="Hosoya T."/>
            <person name="Hosaka K."/>
        </authorList>
    </citation>
    <scope>NUCLEOTIDE SEQUENCE</scope>
    <source>
        <strain evidence="4">MO-923</strain>
    </source>
</reference>
<feature type="compositionally biased region" description="Basic residues" evidence="2">
    <location>
        <begin position="391"/>
        <end position="400"/>
    </location>
</feature>
<feature type="compositionally biased region" description="Polar residues" evidence="2">
    <location>
        <begin position="97"/>
        <end position="111"/>
    </location>
</feature>
<dbReference type="InterPro" id="IPR013088">
    <property type="entry name" value="Znf_NHR/GATA"/>
</dbReference>
<feature type="compositionally biased region" description="Polar residues" evidence="2">
    <location>
        <begin position="257"/>
        <end position="269"/>
    </location>
</feature>
<comment type="caution">
    <text evidence="4">The sequence shown here is derived from an EMBL/GenBank/DDBJ whole genome shotgun (WGS) entry which is preliminary data.</text>
</comment>
<evidence type="ECO:0000256" key="2">
    <source>
        <dbReference type="SAM" id="MobiDB-lite"/>
    </source>
</evidence>
<feature type="region of interest" description="Disordered" evidence="2">
    <location>
        <begin position="894"/>
        <end position="1040"/>
    </location>
</feature>
<feature type="compositionally biased region" description="Low complexity" evidence="2">
    <location>
        <begin position="894"/>
        <end position="907"/>
    </location>
</feature>
<feature type="compositionally biased region" description="Low complexity" evidence="2">
    <location>
        <begin position="419"/>
        <end position="496"/>
    </location>
</feature>
<feature type="region of interest" description="Disordered" evidence="2">
    <location>
        <begin position="650"/>
        <end position="715"/>
    </location>
</feature>
<feature type="region of interest" description="Disordered" evidence="2">
    <location>
        <begin position="562"/>
        <end position="616"/>
    </location>
</feature>
<feature type="domain" description="GATA-type" evidence="3">
    <location>
        <begin position="811"/>
        <end position="835"/>
    </location>
</feature>
<feature type="compositionally biased region" description="Polar residues" evidence="2">
    <location>
        <begin position="119"/>
        <end position="128"/>
    </location>
</feature>
<feature type="compositionally biased region" description="Low complexity" evidence="2">
    <location>
        <begin position="1"/>
        <end position="37"/>
    </location>
</feature>
<feature type="compositionally biased region" description="Acidic residues" evidence="2">
    <location>
        <begin position="979"/>
        <end position="999"/>
    </location>
</feature>
<dbReference type="EMBL" id="BPWL01000006">
    <property type="protein sequence ID" value="GJJ11449.1"/>
    <property type="molecule type" value="Genomic_DNA"/>
</dbReference>
<feature type="compositionally biased region" description="Basic and acidic residues" evidence="2">
    <location>
        <begin position="314"/>
        <end position="328"/>
    </location>
</feature>
<evidence type="ECO:0000313" key="4">
    <source>
        <dbReference type="EMBL" id="GJJ11449.1"/>
    </source>
</evidence>
<sequence length="1040" mass="109957">MSLHQQHPHNSPSHHQNPPQSQSQAQAQAQAHQAQAHTQSLPHSQHQLQYPHHSLEEETQATPAGDVVRYHSIQGALGTATGTESREGATAGVSSGPAGTSSHSRQATIGYQQQQQQQRDTTASSSMQHDPRYTYQPYPYASYSAPTYGHYQTQHHPQSYHPPPPRNRASSAHVQYTSSSHPHSASSSSFVEPARSIQQHNTYNPYSTFHYSQSHQHHHHQQPYVPSGLPSVPQHPPPPPPSQNIHIHQAPTGWTPPETSTTNPTYATHAQPQQYAPPLVPHPGVPGINVNVSETVAVQATSTSTSTSVPAPSPRDESLSPEMVRSEPSHTSVYSGGQDSQSQSQSSTYRTTDPSYLIPLSLAHQAHSRSQLSPQYVHSLPPHYPPQSQRRQQRHNHPHNSPRNVSTGKGKARDDSSTAMSPVYAPSASSSAAVSPLVSHSLPQSQLYSQSQPQSQSQSQPHPHTQGNQSQPPSLSQSTPSSNASTSPIIPTIATSTITPGTTAAAATATYTHIPYSSGQPTTHMSTTTNTASFGRVFQGLDFVKLSQTYRSIIHNANTTNMAQSAASGSSTTPTPTQIATTTSTPHSLSGFQSQSHSQPQSGGSPQPSGLPLSIPSGVPSTDILFRLYEWALEGVRQFDPSAAETLASSTSGAELISEDPNMNVVTGKEESGHHTPSLLPTLQQAAASSSYSSESGGKPPPPHMSTVGMLVPSSASPSLGMGMGMGSGNRTTTSPYLAMTSPNLGSRKGNSGLLARSVSASAAVGMGATVESMPSTRSPLPSSSGSKTDSDLPKAKRQKTDPNTSNSNVPSEPQRCMGCGATSTPEWRRGPLGNNSIYMLMLDLSPPGPRTLCNACGLVYAKLIKKRGRDAAGRSIMEGAAMFAASNAANYAGPSTSVTGSTEPVSVGGGGGGASTSTSSGTGRRRQRHPQASSGPSRLQTQNQASSSNQSSYDPSRFQSQISSSASFGTMGGRGRNDEDELEYEDDGFGDDNNEDLDLEGRGGTEGRSRNVFEIAREESENEGDSNESFDELGDDVGS</sequence>